<evidence type="ECO:0008006" key="4">
    <source>
        <dbReference type="Google" id="ProtNLM"/>
    </source>
</evidence>
<accession>A0AAV5B7G2</accession>
<dbReference type="RefSeq" id="WP_135978310.1">
    <property type="nucleotide sequence ID" value="NZ_BQKC01000001.1"/>
</dbReference>
<comment type="caution">
    <text evidence="2">The sequence shown here is derived from an EMBL/GenBank/DDBJ whole genome shotgun (WGS) entry which is preliminary data.</text>
</comment>
<keyword evidence="3" id="KW-1185">Reference proteome</keyword>
<organism evidence="2 3">
    <name type="scientific">Granulimonas faecalis</name>
    <dbReference type="NCBI Taxonomy" id="2894155"/>
    <lineage>
        <taxon>Bacteria</taxon>
        <taxon>Bacillati</taxon>
        <taxon>Actinomycetota</taxon>
        <taxon>Coriobacteriia</taxon>
        <taxon>Coriobacteriales</taxon>
        <taxon>Kribbibacteriaceae</taxon>
        <taxon>Granulimonas</taxon>
    </lineage>
</organism>
<name>A0AAV5B7G2_9ACTN</name>
<evidence type="ECO:0000313" key="2">
    <source>
        <dbReference type="EMBL" id="GJM55845.1"/>
    </source>
</evidence>
<evidence type="ECO:0000313" key="3">
    <source>
        <dbReference type="Proteomes" id="UP001055025"/>
    </source>
</evidence>
<sequence length="71" mass="7466">MVRDLLVTVACGVRAWVRGAAGAAAEERGQGTTEYAILVGVLVLIAIVAVIAFRGRVEELWNSIAQGINSL</sequence>
<reference evidence="2" key="1">
    <citation type="journal article" date="2022" name="Int. J. Syst. Evol. Microbiol.">
        <title>Granulimonas faecalis gen. nov., sp. nov., and Leptogranulimonas caecicola gen. nov., sp. nov., novel lactate-producing Atopobiaceae bacteria isolated from mouse intestines, and an emended description of the family Atopobiaceae.</title>
        <authorList>
            <person name="Morinaga K."/>
            <person name="Kusada H."/>
            <person name="Sakamoto S."/>
            <person name="Murakami T."/>
            <person name="Toyoda A."/>
            <person name="Mori H."/>
            <person name="Meng X.Y."/>
            <person name="Takashino M."/>
            <person name="Murotomi K."/>
            <person name="Tamaki H."/>
        </authorList>
    </citation>
    <scope>NUCLEOTIDE SEQUENCE</scope>
    <source>
        <strain evidence="2">OPF53</strain>
    </source>
</reference>
<feature type="transmembrane region" description="Helical" evidence="1">
    <location>
        <begin position="35"/>
        <end position="53"/>
    </location>
</feature>
<keyword evidence="1" id="KW-1133">Transmembrane helix</keyword>
<dbReference type="AlphaFoldDB" id="A0AAV5B7G2"/>
<keyword evidence="1" id="KW-0472">Membrane</keyword>
<dbReference type="Proteomes" id="UP001055025">
    <property type="component" value="Unassembled WGS sequence"/>
</dbReference>
<proteinExistence type="predicted"/>
<gene>
    <name evidence="2" type="ORF">ATOP_15000</name>
</gene>
<keyword evidence="1" id="KW-0812">Transmembrane</keyword>
<protein>
    <recommendedName>
        <fullName evidence="4">Class III signal peptide-containing protein</fullName>
    </recommendedName>
</protein>
<dbReference type="EMBL" id="BQKC01000001">
    <property type="protein sequence ID" value="GJM55845.1"/>
    <property type="molecule type" value="Genomic_DNA"/>
</dbReference>
<evidence type="ECO:0000256" key="1">
    <source>
        <dbReference type="SAM" id="Phobius"/>
    </source>
</evidence>